<proteinExistence type="predicted"/>
<feature type="region of interest" description="Disordered" evidence="1">
    <location>
        <begin position="1"/>
        <end position="20"/>
    </location>
</feature>
<evidence type="ECO:0000256" key="1">
    <source>
        <dbReference type="SAM" id="MobiDB-lite"/>
    </source>
</evidence>
<dbReference type="Proteomes" id="UP001642484">
    <property type="component" value="Unassembled WGS sequence"/>
</dbReference>
<accession>A0ABP0MMB4</accession>
<evidence type="ECO:0000313" key="2">
    <source>
        <dbReference type="EMBL" id="CAK9052620.1"/>
    </source>
</evidence>
<comment type="caution">
    <text evidence="2">The sequence shown here is derived from an EMBL/GenBank/DDBJ whole genome shotgun (WGS) entry which is preliminary data.</text>
</comment>
<evidence type="ECO:0000313" key="3">
    <source>
        <dbReference type="Proteomes" id="UP001642484"/>
    </source>
</evidence>
<protein>
    <submittedName>
        <fullName evidence="2">Uncharacterized protein</fullName>
    </submittedName>
</protein>
<gene>
    <name evidence="2" type="ORF">CCMP2556_LOCUS26530</name>
</gene>
<keyword evidence="3" id="KW-1185">Reference proteome</keyword>
<sequence length="88" mass="9445">MSKAAKANQAPSKIAESSFGAEDEALGQGLPAHWTIEALDERVQSLLESYLSSAKSDDAIKNFKDMQGTAGPRYVMLKKGVDLRFGAV</sequence>
<name>A0ABP0MMB4_9DINO</name>
<reference evidence="2 3" key="1">
    <citation type="submission" date="2024-02" db="EMBL/GenBank/DDBJ databases">
        <authorList>
            <person name="Chen Y."/>
            <person name="Shah S."/>
            <person name="Dougan E. K."/>
            <person name="Thang M."/>
            <person name="Chan C."/>
        </authorList>
    </citation>
    <scope>NUCLEOTIDE SEQUENCE [LARGE SCALE GENOMIC DNA]</scope>
</reference>
<organism evidence="2 3">
    <name type="scientific">Durusdinium trenchii</name>
    <dbReference type="NCBI Taxonomy" id="1381693"/>
    <lineage>
        <taxon>Eukaryota</taxon>
        <taxon>Sar</taxon>
        <taxon>Alveolata</taxon>
        <taxon>Dinophyceae</taxon>
        <taxon>Suessiales</taxon>
        <taxon>Symbiodiniaceae</taxon>
        <taxon>Durusdinium</taxon>
    </lineage>
</organism>
<dbReference type="EMBL" id="CAXAMN010018557">
    <property type="protein sequence ID" value="CAK9052620.1"/>
    <property type="molecule type" value="Genomic_DNA"/>
</dbReference>